<protein>
    <submittedName>
        <fullName evidence="1">Aspartate carbamoyltransferase</fullName>
    </submittedName>
</protein>
<gene>
    <name evidence="1" type="ORF">IE877_05170</name>
</gene>
<evidence type="ECO:0000313" key="1">
    <source>
        <dbReference type="EMBL" id="MBD9355272.1"/>
    </source>
</evidence>
<proteinExistence type="predicted"/>
<dbReference type="Proteomes" id="UP000652176">
    <property type="component" value="Unassembled WGS sequence"/>
</dbReference>
<sequence>MKLSNEDVKLVCCLVLIVLVWGLLSPPALADDKVRQTEVAVRGAKVMPFSLAQTQHQFTKTETGGIQRVIVRDDLDLEQVWLIRQHLEQLADSFNRGDFSAPETIHGADMPGLAVMRSAKSGALRIYYTAEAAGASLTFASGVPELIAAVHDWFDAQLRDHGGDATAMHCPQHQ</sequence>
<reference evidence="1 2" key="1">
    <citation type="submission" date="2020-09" db="EMBL/GenBank/DDBJ databases">
        <title>Methylomonas albis sp. nov. and Methylomonas fluvii sp. nov.: Two cold-adapted methanotrophs from the River Elbe and an amended description of Methylovulum psychrotolerans strain Eb1.</title>
        <authorList>
            <person name="Bussmann I.K."/>
            <person name="Klings K.-W."/>
            <person name="Warnstedt J."/>
            <person name="Hoppert M."/>
            <person name="Saborowski A."/>
            <person name="Horn F."/>
            <person name="Liebner S."/>
        </authorList>
    </citation>
    <scope>NUCLEOTIDE SEQUENCE [LARGE SCALE GENOMIC DNA]</scope>
    <source>
        <strain evidence="1 2">EbA</strain>
    </source>
</reference>
<comment type="caution">
    <text evidence="1">The sequence shown here is derived from an EMBL/GenBank/DDBJ whole genome shotgun (WGS) entry which is preliminary data.</text>
</comment>
<organism evidence="1 2">
    <name type="scientific">Methylomonas albis</name>
    <dbReference type="NCBI Taxonomy" id="1854563"/>
    <lineage>
        <taxon>Bacteria</taxon>
        <taxon>Pseudomonadati</taxon>
        <taxon>Pseudomonadota</taxon>
        <taxon>Gammaproteobacteria</taxon>
        <taxon>Methylococcales</taxon>
        <taxon>Methylococcaceae</taxon>
        <taxon>Methylomonas</taxon>
    </lineage>
</organism>
<dbReference type="EMBL" id="JACXSS010000001">
    <property type="protein sequence ID" value="MBD9355272.1"/>
    <property type="molecule type" value="Genomic_DNA"/>
</dbReference>
<evidence type="ECO:0000313" key="2">
    <source>
        <dbReference type="Proteomes" id="UP000652176"/>
    </source>
</evidence>
<accession>A0ABR9CWL8</accession>
<keyword evidence="2" id="KW-1185">Reference proteome</keyword>
<name>A0ABR9CWL8_9GAMM</name>
<dbReference type="RefSeq" id="WP_192373663.1">
    <property type="nucleotide sequence ID" value="NZ_CAJHIV010000001.1"/>
</dbReference>